<name>A0A974D5W3_XENLA</name>
<evidence type="ECO:0000256" key="3">
    <source>
        <dbReference type="ARBA" id="ARBA00004496"/>
    </source>
</evidence>
<evidence type="ECO:0000256" key="8">
    <source>
        <dbReference type="ARBA" id="ARBA00022753"/>
    </source>
</evidence>
<keyword evidence="11" id="KW-0539">Nucleus</keyword>
<dbReference type="GO" id="GO:0051087">
    <property type="term" value="F:protein-folding chaperone binding"/>
    <property type="evidence" value="ECO:0007669"/>
    <property type="project" value="TreeGrafter"/>
</dbReference>
<evidence type="ECO:0000256" key="6">
    <source>
        <dbReference type="ARBA" id="ARBA00022490"/>
    </source>
</evidence>
<feature type="region of interest" description="Disordered" evidence="16">
    <location>
        <begin position="54"/>
        <end position="152"/>
    </location>
</feature>
<keyword evidence="7" id="KW-0597">Phosphoprotein</keyword>
<dbReference type="GO" id="GO:0000082">
    <property type="term" value="P:G1/S transition of mitotic cell cycle"/>
    <property type="evidence" value="ECO:0007669"/>
    <property type="project" value="TreeGrafter"/>
</dbReference>
<keyword evidence="10" id="KW-0649">Protein kinase inhibitor</keyword>
<dbReference type="Proteomes" id="UP000694892">
    <property type="component" value="Chromosome 3S"/>
</dbReference>
<evidence type="ECO:0000313" key="18">
    <source>
        <dbReference type="EMBL" id="OCT86244.1"/>
    </source>
</evidence>
<evidence type="ECO:0000256" key="10">
    <source>
        <dbReference type="ARBA" id="ARBA00023013"/>
    </source>
</evidence>
<keyword evidence="8" id="KW-0967">Endosome</keyword>
<comment type="similarity">
    <text evidence="4">Belongs to the CDI family.</text>
</comment>
<gene>
    <name evidence="18" type="ORF">XELAEV_18019936mg</name>
</gene>
<evidence type="ECO:0000256" key="2">
    <source>
        <dbReference type="ARBA" id="ARBA00004177"/>
    </source>
</evidence>
<evidence type="ECO:0000256" key="16">
    <source>
        <dbReference type="SAM" id="MobiDB-lite"/>
    </source>
</evidence>
<evidence type="ECO:0000256" key="11">
    <source>
        <dbReference type="ARBA" id="ARBA00023242"/>
    </source>
</evidence>
<accession>A0A974D5W3</accession>
<evidence type="ECO:0000256" key="5">
    <source>
        <dbReference type="ARBA" id="ARBA00014547"/>
    </source>
</evidence>
<dbReference type="Gene3D" id="4.10.365.10">
    <property type="entry name" value="p27"/>
    <property type="match status" value="1"/>
</dbReference>
<dbReference type="GO" id="GO:0004861">
    <property type="term" value="F:cyclin-dependent protein serine/threonine kinase inhibitor activity"/>
    <property type="evidence" value="ECO:0007669"/>
    <property type="project" value="InterPro"/>
</dbReference>
<protein>
    <recommendedName>
        <fullName evidence="5">Cyclin-dependent kinase inhibitor 1B</fullName>
    </recommendedName>
    <alternativeName>
        <fullName evidence="14">Cyclin-dependent kinase inhibitor p27</fullName>
    </alternativeName>
    <alternativeName>
        <fullName evidence="13">p27Kip1</fullName>
    </alternativeName>
</protein>
<dbReference type="Pfam" id="PF02234">
    <property type="entry name" value="CDI"/>
    <property type="match status" value="1"/>
</dbReference>
<dbReference type="GO" id="GO:0005634">
    <property type="term" value="C:nucleus"/>
    <property type="evidence" value="ECO:0007669"/>
    <property type="project" value="UniProtKB-SubCell"/>
</dbReference>
<dbReference type="EMBL" id="CM004471">
    <property type="protein sequence ID" value="OCT86244.1"/>
    <property type="molecule type" value="Genomic_DNA"/>
</dbReference>
<keyword evidence="6" id="KW-0963">Cytoplasm</keyword>
<evidence type="ECO:0000313" key="19">
    <source>
        <dbReference type="Proteomes" id="UP000694892"/>
    </source>
</evidence>
<evidence type="ECO:0000256" key="15">
    <source>
        <dbReference type="ARBA" id="ARBA00045727"/>
    </source>
</evidence>
<feature type="compositionally biased region" description="Basic and acidic residues" evidence="16">
    <location>
        <begin position="76"/>
        <end position="95"/>
    </location>
</feature>
<feature type="compositionally biased region" description="Low complexity" evidence="16">
    <location>
        <begin position="18"/>
        <end position="30"/>
    </location>
</feature>
<comment type="function">
    <text evidence="15">Important regulator of cell cycle progression. Inhibits the kinase activity of CDK2 bound to cyclin A, but has little inhibitory activity on CDK2 bound to SPDYA. Involved in G1 arrest. Potent inhibitor of cyclin E- and cyclin A-CDK2 complexes. Forms a complex with cyclin type D-CDK4 complexes and is involved in the assembly, stability, and modulation of CCND1-CDK4 complex activation. Acts either as an inhibitor or an activator of cyclin type D-CDK4 complexes depending on its phosphorylation state and/or stoichometry.</text>
</comment>
<dbReference type="GO" id="GO:0008285">
    <property type="term" value="P:negative regulation of cell population proliferation"/>
    <property type="evidence" value="ECO:0007669"/>
    <property type="project" value="TreeGrafter"/>
</dbReference>
<comment type="subcellular location">
    <subcellularLocation>
        <location evidence="3">Cytoplasm</location>
    </subcellularLocation>
    <subcellularLocation>
        <location evidence="2">Endosome</location>
    </subcellularLocation>
    <subcellularLocation>
        <location evidence="1">Nucleus</location>
    </subcellularLocation>
</comment>
<evidence type="ECO:0000256" key="1">
    <source>
        <dbReference type="ARBA" id="ARBA00004123"/>
    </source>
</evidence>
<feature type="compositionally biased region" description="Basic and acidic residues" evidence="16">
    <location>
        <begin position="54"/>
        <end position="65"/>
    </location>
</feature>
<dbReference type="InterPro" id="IPR003175">
    <property type="entry name" value="CDI_dom"/>
</dbReference>
<dbReference type="GO" id="GO:0045930">
    <property type="term" value="P:negative regulation of mitotic cell cycle"/>
    <property type="evidence" value="ECO:0007669"/>
    <property type="project" value="TreeGrafter"/>
</dbReference>
<reference evidence="19" key="1">
    <citation type="journal article" date="2016" name="Nature">
        <title>Genome evolution in the allotetraploid frog Xenopus laevis.</title>
        <authorList>
            <person name="Session A.M."/>
            <person name="Uno Y."/>
            <person name="Kwon T."/>
            <person name="Chapman J.A."/>
            <person name="Toyoda A."/>
            <person name="Takahashi S."/>
            <person name="Fukui A."/>
            <person name="Hikosaka A."/>
            <person name="Suzuki A."/>
            <person name="Kondo M."/>
            <person name="van Heeringen S.J."/>
            <person name="Quigley I."/>
            <person name="Heinz S."/>
            <person name="Ogino H."/>
            <person name="Ochi H."/>
            <person name="Hellsten U."/>
            <person name="Lyons J.B."/>
            <person name="Simakov O."/>
            <person name="Putnam N."/>
            <person name="Stites J."/>
            <person name="Kuroki Y."/>
            <person name="Tanaka T."/>
            <person name="Michiue T."/>
            <person name="Watanabe M."/>
            <person name="Bogdanovic O."/>
            <person name="Lister R."/>
            <person name="Georgiou G."/>
            <person name="Paranjpe S.S."/>
            <person name="van Kruijsbergen I."/>
            <person name="Shu S."/>
            <person name="Carlson J."/>
            <person name="Kinoshita T."/>
            <person name="Ohta Y."/>
            <person name="Mawaribuchi S."/>
            <person name="Jenkins J."/>
            <person name="Grimwood J."/>
            <person name="Schmutz J."/>
            <person name="Mitros T."/>
            <person name="Mozaffari S.V."/>
            <person name="Suzuki Y."/>
            <person name="Haramoto Y."/>
            <person name="Yamamoto T.S."/>
            <person name="Takagi C."/>
            <person name="Heald R."/>
            <person name="Miller K."/>
            <person name="Haudenschild C."/>
            <person name="Kitzman J."/>
            <person name="Nakayama T."/>
            <person name="Izutsu Y."/>
            <person name="Robert J."/>
            <person name="Fortriede J."/>
            <person name="Burns K."/>
            <person name="Lotay V."/>
            <person name="Karimi K."/>
            <person name="Yasuoka Y."/>
            <person name="Dichmann D.S."/>
            <person name="Flajnik M.F."/>
            <person name="Houston D.W."/>
            <person name="Shendure J."/>
            <person name="DuPasquier L."/>
            <person name="Vize P.D."/>
            <person name="Zorn A.M."/>
            <person name="Ito M."/>
            <person name="Marcotte E.M."/>
            <person name="Wallingford J.B."/>
            <person name="Ito Y."/>
            <person name="Asashima M."/>
            <person name="Ueno N."/>
            <person name="Matsuda Y."/>
            <person name="Veenstra G.J."/>
            <person name="Fujiyama A."/>
            <person name="Harland R.M."/>
            <person name="Taira M."/>
            <person name="Rokhsar D.S."/>
        </authorList>
    </citation>
    <scope>NUCLEOTIDE SEQUENCE [LARGE SCALE GENOMIC DNA]</scope>
    <source>
        <strain evidence="19">J</strain>
    </source>
</reference>
<evidence type="ECO:0000256" key="14">
    <source>
        <dbReference type="ARBA" id="ARBA00031925"/>
    </source>
</evidence>
<evidence type="ECO:0000256" key="12">
    <source>
        <dbReference type="ARBA" id="ARBA00023306"/>
    </source>
</evidence>
<proteinExistence type="inferred from homology"/>
<dbReference type="OMA" id="EDAPEFY"/>
<evidence type="ECO:0000256" key="13">
    <source>
        <dbReference type="ARBA" id="ARBA00031903"/>
    </source>
</evidence>
<dbReference type="GO" id="GO:0005768">
    <property type="term" value="C:endosome"/>
    <property type="evidence" value="ECO:0007669"/>
    <property type="project" value="UniProtKB-SubCell"/>
</dbReference>
<evidence type="ECO:0000259" key="17">
    <source>
        <dbReference type="Pfam" id="PF02234"/>
    </source>
</evidence>
<evidence type="ECO:0000256" key="7">
    <source>
        <dbReference type="ARBA" id="ARBA00022553"/>
    </source>
</evidence>
<evidence type="ECO:0000256" key="9">
    <source>
        <dbReference type="ARBA" id="ARBA00022843"/>
    </source>
</evidence>
<keyword evidence="12" id="KW-0131">Cell cycle</keyword>
<dbReference type="AlphaFoldDB" id="A0A974D5W3"/>
<feature type="domain" description="Cyclin-dependent kinase inhibitor" evidence="17">
    <location>
        <begin position="30"/>
        <end position="77"/>
    </location>
</feature>
<evidence type="ECO:0000256" key="4">
    <source>
        <dbReference type="ARBA" id="ARBA00006726"/>
    </source>
</evidence>
<sequence length="152" mass="17204">MSGVPLFPEAPGVERVSRAPSSPRSPARRSLFGPVDHELLARDFERSLRAMEEEKREKWNFDFRNYRPLPGPLQWKETDQAPEFYHRGHEHKSQRNESSPAESRAKKRSGEAADSSAPSMKKKSHRKEVEDTAGGSLTPPPEETPKKSKPST</sequence>
<feature type="region of interest" description="Disordered" evidence="16">
    <location>
        <begin position="1"/>
        <end position="34"/>
    </location>
</feature>
<dbReference type="InterPro" id="IPR044898">
    <property type="entry name" value="CDI_dom_sf"/>
</dbReference>
<dbReference type="PANTHER" id="PTHR10265:SF9">
    <property type="entry name" value="CYCLIN-DEPENDENT KINASE INHIBITOR 1B"/>
    <property type="match status" value="1"/>
</dbReference>
<keyword evidence="9" id="KW-0832">Ubl conjugation</keyword>
<organism evidence="18 19">
    <name type="scientific">Xenopus laevis</name>
    <name type="common">African clawed frog</name>
    <dbReference type="NCBI Taxonomy" id="8355"/>
    <lineage>
        <taxon>Eukaryota</taxon>
        <taxon>Metazoa</taxon>
        <taxon>Chordata</taxon>
        <taxon>Craniata</taxon>
        <taxon>Vertebrata</taxon>
        <taxon>Euteleostomi</taxon>
        <taxon>Amphibia</taxon>
        <taxon>Batrachia</taxon>
        <taxon>Anura</taxon>
        <taxon>Pipoidea</taxon>
        <taxon>Pipidae</taxon>
        <taxon>Xenopodinae</taxon>
        <taxon>Xenopus</taxon>
        <taxon>Xenopus</taxon>
    </lineage>
</organism>
<dbReference type="PANTHER" id="PTHR10265">
    <property type="entry name" value="CYCLIN-DEPENDENT KINASE INHIBITOR 1"/>
    <property type="match status" value="1"/>
</dbReference>